<keyword evidence="1" id="KW-0472">Membrane</keyword>
<dbReference type="EMBL" id="JADINF010000007">
    <property type="protein sequence ID" value="MBO8423465.1"/>
    <property type="molecule type" value="Genomic_DNA"/>
</dbReference>
<gene>
    <name evidence="2" type="ORF">IAB16_00365</name>
</gene>
<accession>A0A940DEM8</accession>
<organism evidence="2 3">
    <name type="scientific">Candidatus Stercoripulliclostridium pullicola</name>
    <dbReference type="NCBI Taxonomy" id="2840953"/>
    <lineage>
        <taxon>Bacteria</taxon>
        <taxon>Bacillati</taxon>
        <taxon>Bacillota</taxon>
        <taxon>Clostridia</taxon>
        <taxon>Eubacteriales</taxon>
        <taxon>Candidatus Stercoripulliclostridium</taxon>
    </lineage>
</organism>
<reference evidence="2" key="2">
    <citation type="journal article" date="2021" name="PeerJ">
        <title>Extensive microbial diversity within the chicken gut microbiome revealed by metagenomics and culture.</title>
        <authorList>
            <person name="Gilroy R."/>
            <person name="Ravi A."/>
            <person name="Getino M."/>
            <person name="Pursley I."/>
            <person name="Horton D.L."/>
            <person name="Alikhan N.F."/>
            <person name="Baker D."/>
            <person name="Gharbi K."/>
            <person name="Hall N."/>
            <person name="Watson M."/>
            <person name="Adriaenssens E.M."/>
            <person name="Foster-Nyarko E."/>
            <person name="Jarju S."/>
            <person name="Secka A."/>
            <person name="Antonio M."/>
            <person name="Oren A."/>
            <person name="Chaudhuri R.R."/>
            <person name="La Ragione R."/>
            <person name="Hildebrand F."/>
            <person name="Pallen M.J."/>
        </authorList>
    </citation>
    <scope>NUCLEOTIDE SEQUENCE</scope>
    <source>
        <strain evidence="2">517</strain>
    </source>
</reference>
<evidence type="ECO:0000313" key="2">
    <source>
        <dbReference type="EMBL" id="MBO8423465.1"/>
    </source>
</evidence>
<dbReference type="AlphaFoldDB" id="A0A940DEM8"/>
<evidence type="ECO:0000313" key="3">
    <source>
        <dbReference type="Proteomes" id="UP000727857"/>
    </source>
</evidence>
<name>A0A940DEM8_9FIRM</name>
<comment type="caution">
    <text evidence="2">The sequence shown here is derived from an EMBL/GenBank/DDBJ whole genome shotgun (WGS) entry which is preliminary data.</text>
</comment>
<protein>
    <submittedName>
        <fullName evidence="2">Uncharacterized protein</fullName>
    </submittedName>
</protein>
<feature type="transmembrane region" description="Helical" evidence="1">
    <location>
        <begin position="22"/>
        <end position="43"/>
    </location>
</feature>
<keyword evidence="1" id="KW-0812">Transmembrane</keyword>
<evidence type="ECO:0000256" key="1">
    <source>
        <dbReference type="SAM" id="Phobius"/>
    </source>
</evidence>
<reference evidence="2" key="1">
    <citation type="submission" date="2020-10" db="EMBL/GenBank/DDBJ databases">
        <authorList>
            <person name="Gilroy R."/>
        </authorList>
    </citation>
    <scope>NUCLEOTIDE SEQUENCE</scope>
    <source>
        <strain evidence="2">517</strain>
    </source>
</reference>
<proteinExistence type="predicted"/>
<sequence length="75" mass="8376">MNNVMLLMTEATKSNVMKSLEIMWKGLAAIFIVIGIIAIITFIMNDISMRRSQGKNIFGKPVKNKKKEDTSGEEG</sequence>
<keyword evidence="1" id="KW-1133">Transmembrane helix</keyword>
<dbReference type="Proteomes" id="UP000727857">
    <property type="component" value="Unassembled WGS sequence"/>
</dbReference>